<keyword evidence="3" id="KW-1185">Reference proteome</keyword>
<dbReference type="InterPro" id="IPR025293">
    <property type="entry name" value="YfiR/HmsC-like"/>
</dbReference>
<accession>A0ABS9JYR8</accession>
<dbReference type="RefSeq" id="WP_275707593.1">
    <property type="nucleotide sequence ID" value="NZ_JAKLTN010000001.1"/>
</dbReference>
<proteinExistence type="predicted"/>
<keyword evidence="1" id="KW-0472">Membrane</keyword>
<gene>
    <name evidence="2" type="ORF">LZ012_03500</name>
</gene>
<dbReference type="EMBL" id="JAKLTN010000001">
    <property type="protein sequence ID" value="MCG2576057.1"/>
    <property type="molecule type" value="Genomic_DNA"/>
</dbReference>
<keyword evidence="1" id="KW-0812">Transmembrane</keyword>
<evidence type="ECO:0000256" key="1">
    <source>
        <dbReference type="SAM" id="Phobius"/>
    </source>
</evidence>
<protein>
    <submittedName>
        <fullName evidence="2">YfiR family protein</fullName>
    </submittedName>
</protein>
<evidence type="ECO:0000313" key="2">
    <source>
        <dbReference type="EMBL" id="MCG2576057.1"/>
    </source>
</evidence>
<evidence type="ECO:0000313" key="3">
    <source>
        <dbReference type="Proteomes" id="UP001165384"/>
    </source>
</evidence>
<sequence>MPSDGDQTCRFAKALAIRRLAWVTCLMGGVLQAGLAYGQSSPLNVLKVAFLYNFISYTNWPVFPPAFNVCLLGNHGLDNELESLVSREVAGHPLQVRSIGFSDHLGGCHLVFIAASEQARAARIAALVGRQHVLTVADFPIDNASGILIGMDVEDGRLRFSVNNSKALEHGLSLSSRLLRFARHVW</sequence>
<dbReference type="Proteomes" id="UP001165384">
    <property type="component" value="Unassembled WGS sequence"/>
</dbReference>
<organism evidence="2 3">
    <name type="scientific">Dechloromonas hankyongensis</name>
    <dbReference type="NCBI Taxonomy" id="2908002"/>
    <lineage>
        <taxon>Bacteria</taxon>
        <taxon>Pseudomonadati</taxon>
        <taxon>Pseudomonadota</taxon>
        <taxon>Betaproteobacteria</taxon>
        <taxon>Rhodocyclales</taxon>
        <taxon>Azonexaceae</taxon>
        <taxon>Dechloromonas</taxon>
    </lineage>
</organism>
<keyword evidence="1" id="KW-1133">Transmembrane helix</keyword>
<name>A0ABS9JYR8_9RHOO</name>
<reference evidence="2" key="1">
    <citation type="submission" date="2022-01" db="EMBL/GenBank/DDBJ databases">
        <authorList>
            <person name="Jo J.-H."/>
            <person name="Im W.-T."/>
        </authorList>
    </citation>
    <scope>NUCLEOTIDE SEQUENCE</scope>
    <source>
        <strain evidence="2">XY25</strain>
    </source>
</reference>
<comment type="caution">
    <text evidence="2">The sequence shown here is derived from an EMBL/GenBank/DDBJ whole genome shotgun (WGS) entry which is preliminary data.</text>
</comment>
<dbReference type="Pfam" id="PF13689">
    <property type="entry name" value="DUF4154"/>
    <property type="match status" value="1"/>
</dbReference>
<feature type="transmembrane region" description="Helical" evidence="1">
    <location>
        <begin position="20"/>
        <end position="38"/>
    </location>
</feature>